<evidence type="ECO:0000256" key="1">
    <source>
        <dbReference type="ARBA" id="ARBA00004651"/>
    </source>
</evidence>
<feature type="transmembrane region" description="Helical" evidence="8">
    <location>
        <begin position="44"/>
        <end position="63"/>
    </location>
</feature>
<keyword evidence="10" id="KW-1185">Reference proteome</keyword>
<evidence type="ECO:0000313" key="10">
    <source>
        <dbReference type="Proteomes" id="UP000538931"/>
    </source>
</evidence>
<proteinExistence type="predicted"/>
<keyword evidence="6 8" id="KW-0472">Membrane</keyword>
<dbReference type="PANTHER" id="PTHR36570:SF2">
    <property type="entry name" value="DISULFIDE BOND FORMATION PROTEIN B"/>
    <property type="match status" value="1"/>
</dbReference>
<reference evidence="9 10" key="1">
    <citation type="submission" date="2020-07" db="EMBL/GenBank/DDBJ databases">
        <title>Bacterium isolated from marien macroalgae.</title>
        <authorList>
            <person name="Zhu K."/>
            <person name="Lu D."/>
            <person name="Du Z."/>
        </authorList>
    </citation>
    <scope>NUCLEOTIDE SEQUENCE [LARGE SCALE GENOMIC DNA]</scope>
    <source>
        <strain evidence="9 10">3-1745</strain>
    </source>
</reference>
<dbReference type="EMBL" id="JACEMT010000053">
    <property type="protein sequence ID" value="MBA4503378.1"/>
    <property type="molecule type" value="Genomic_DNA"/>
</dbReference>
<keyword evidence="5 8" id="KW-1133">Transmembrane helix</keyword>
<evidence type="ECO:0000256" key="5">
    <source>
        <dbReference type="ARBA" id="ARBA00022989"/>
    </source>
</evidence>
<evidence type="ECO:0000313" key="9">
    <source>
        <dbReference type="EMBL" id="MBA4503378.1"/>
    </source>
</evidence>
<keyword evidence="3 8" id="KW-0812">Transmembrane</keyword>
<dbReference type="GO" id="GO:0006457">
    <property type="term" value="P:protein folding"/>
    <property type="evidence" value="ECO:0007669"/>
    <property type="project" value="InterPro"/>
</dbReference>
<dbReference type="AlphaFoldDB" id="A0A7W1X097"/>
<dbReference type="Pfam" id="PF02600">
    <property type="entry name" value="DsbB"/>
    <property type="match status" value="1"/>
</dbReference>
<comment type="subcellular location">
    <subcellularLocation>
        <location evidence="1">Cell membrane</location>
        <topology evidence="1">Multi-pass membrane protein</topology>
    </subcellularLocation>
</comment>
<dbReference type="InterPro" id="IPR050183">
    <property type="entry name" value="DsbB"/>
</dbReference>
<evidence type="ECO:0000256" key="2">
    <source>
        <dbReference type="ARBA" id="ARBA00022475"/>
    </source>
</evidence>
<evidence type="ECO:0000256" key="3">
    <source>
        <dbReference type="ARBA" id="ARBA00022692"/>
    </source>
</evidence>
<accession>A0A7W1X097</accession>
<dbReference type="SUPFAM" id="SSF158442">
    <property type="entry name" value="DsbB-like"/>
    <property type="match status" value="1"/>
</dbReference>
<evidence type="ECO:0000256" key="8">
    <source>
        <dbReference type="SAM" id="Phobius"/>
    </source>
</evidence>
<protein>
    <submittedName>
        <fullName evidence="9">Disulfide bond formation protein B</fullName>
    </submittedName>
</protein>
<dbReference type="GO" id="GO:0005886">
    <property type="term" value="C:plasma membrane"/>
    <property type="evidence" value="ECO:0007669"/>
    <property type="project" value="UniProtKB-SubCell"/>
</dbReference>
<keyword evidence="4" id="KW-0813">Transport</keyword>
<feature type="transmembrane region" description="Helical" evidence="8">
    <location>
        <begin position="12"/>
        <end position="32"/>
    </location>
</feature>
<comment type="caution">
    <text evidence="9">The sequence shown here is derived from an EMBL/GenBank/DDBJ whole genome shotgun (WGS) entry which is preliminary data.</text>
</comment>
<feature type="transmembrane region" description="Helical" evidence="8">
    <location>
        <begin position="144"/>
        <end position="165"/>
    </location>
</feature>
<dbReference type="Gene3D" id="1.20.1550.10">
    <property type="entry name" value="DsbB-like"/>
    <property type="match status" value="1"/>
</dbReference>
<dbReference type="InterPro" id="IPR003752">
    <property type="entry name" value="DiS_bond_form_DsbB/BdbC"/>
</dbReference>
<dbReference type="GO" id="GO:0015035">
    <property type="term" value="F:protein-disulfide reductase activity"/>
    <property type="evidence" value="ECO:0007669"/>
    <property type="project" value="InterPro"/>
</dbReference>
<name>A0A7W1X097_9GAMM</name>
<dbReference type="RefSeq" id="WP_181741108.1">
    <property type="nucleotide sequence ID" value="NZ_JACEMT010000053.1"/>
</dbReference>
<keyword evidence="2" id="KW-1003">Cell membrane</keyword>
<evidence type="ECO:0000256" key="6">
    <source>
        <dbReference type="ARBA" id="ARBA00023136"/>
    </source>
</evidence>
<evidence type="ECO:0000256" key="7">
    <source>
        <dbReference type="ARBA" id="ARBA00023284"/>
    </source>
</evidence>
<sequence>MKLAQQLLNSRVYWLVLLIGAAAAEGVALYFQYVLDYGPCVLCIHIRLWLFALILVALAALLLPRCPKAQTGGRLLTLLIALGFAERSWRTLAIERNWIGSSCSFDSGLPAWFTPGEWWPWMFEIWESCGYTPEVIAGLTMAELLAVGSLVFILLAIAAIIANLVNKAPQS</sequence>
<gene>
    <name evidence="9" type="ORF">H1S06_13545</name>
</gene>
<evidence type="ECO:0000256" key="4">
    <source>
        <dbReference type="ARBA" id="ARBA00022982"/>
    </source>
</evidence>
<keyword evidence="4" id="KW-0249">Electron transport</keyword>
<dbReference type="PANTHER" id="PTHR36570">
    <property type="entry name" value="DISULFIDE BOND FORMATION PROTEIN B"/>
    <property type="match status" value="1"/>
</dbReference>
<keyword evidence="7" id="KW-0676">Redox-active center</keyword>
<dbReference type="InterPro" id="IPR023380">
    <property type="entry name" value="DsbB-like_sf"/>
</dbReference>
<dbReference type="Proteomes" id="UP000538931">
    <property type="component" value="Unassembled WGS sequence"/>
</dbReference>
<organism evidence="9 10">
    <name type="scientific">Marinobacterium marinum</name>
    <dbReference type="NCBI Taxonomy" id="2756129"/>
    <lineage>
        <taxon>Bacteria</taxon>
        <taxon>Pseudomonadati</taxon>
        <taxon>Pseudomonadota</taxon>
        <taxon>Gammaproteobacteria</taxon>
        <taxon>Oceanospirillales</taxon>
        <taxon>Oceanospirillaceae</taxon>
        <taxon>Marinobacterium</taxon>
    </lineage>
</organism>